<name>A0A8X6WXQ4_9ARAC</name>
<evidence type="ECO:0000313" key="2">
    <source>
        <dbReference type="Proteomes" id="UP000886998"/>
    </source>
</evidence>
<reference evidence="1" key="1">
    <citation type="submission" date="2020-08" db="EMBL/GenBank/DDBJ databases">
        <title>Multicomponent nature underlies the extraordinary mechanical properties of spider dragline silk.</title>
        <authorList>
            <person name="Kono N."/>
            <person name="Nakamura H."/>
            <person name="Mori M."/>
            <person name="Yoshida Y."/>
            <person name="Ohtoshi R."/>
            <person name="Malay A.D."/>
            <person name="Moran D.A.P."/>
            <person name="Tomita M."/>
            <person name="Numata K."/>
            <person name="Arakawa K."/>
        </authorList>
    </citation>
    <scope>NUCLEOTIDE SEQUENCE</scope>
</reference>
<accession>A0A8X6WXQ4</accession>
<dbReference type="Proteomes" id="UP000886998">
    <property type="component" value="Unassembled WGS sequence"/>
</dbReference>
<comment type="caution">
    <text evidence="1">The sequence shown here is derived from an EMBL/GenBank/DDBJ whole genome shotgun (WGS) entry which is preliminary data.</text>
</comment>
<gene>
    <name evidence="1" type="ORF">TNIN_93551</name>
</gene>
<dbReference type="EMBL" id="BMAV01002668">
    <property type="protein sequence ID" value="GFY41771.1"/>
    <property type="molecule type" value="Genomic_DNA"/>
</dbReference>
<protein>
    <submittedName>
        <fullName evidence="1">Uncharacterized protein</fullName>
    </submittedName>
</protein>
<evidence type="ECO:0000313" key="1">
    <source>
        <dbReference type="EMBL" id="GFY41771.1"/>
    </source>
</evidence>
<organism evidence="1 2">
    <name type="scientific">Trichonephila inaurata madagascariensis</name>
    <dbReference type="NCBI Taxonomy" id="2747483"/>
    <lineage>
        <taxon>Eukaryota</taxon>
        <taxon>Metazoa</taxon>
        <taxon>Ecdysozoa</taxon>
        <taxon>Arthropoda</taxon>
        <taxon>Chelicerata</taxon>
        <taxon>Arachnida</taxon>
        <taxon>Araneae</taxon>
        <taxon>Araneomorphae</taxon>
        <taxon>Entelegynae</taxon>
        <taxon>Araneoidea</taxon>
        <taxon>Nephilidae</taxon>
        <taxon>Trichonephila</taxon>
        <taxon>Trichonephila inaurata</taxon>
    </lineage>
</organism>
<dbReference type="AlphaFoldDB" id="A0A8X6WXQ4"/>
<sequence length="123" mass="14578">MLFTARCVALFQSENDILCYFAEDQKERDRLVAIWRSEGFILGPRIRLYWLFFPRGGKLEILEHSISETGYLVDNFERQNKIGHDDERMEYFHSDELHSRSPLNLPVCHEPTSTHLLLLLRQP</sequence>
<proteinExistence type="predicted"/>
<keyword evidence="2" id="KW-1185">Reference proteome</keyword>